<dbReference type="Pfam" id="PF00096">
    <property type="entry name" value="zf-C2H2"/>
    <property type="match status" value="4"/>
</dbReference>
<dbReference type="InterPro" id="IPR050329">
    <property type="entry name" value="GLI_C2H2-zinc-finger"/>
</dbReference>
<evidence type="ECO:0000256" key="5">
    <source>
        <dbReference type="ARBA" id="ARBA00022833"/>
    </source>
</evidence>
<keyword evidence="10" id="KW-1185">Reference proteome</keyword>
<dbReference type="InterPro" id="IPR036236">
    <property type="entry name" value="Znf_C2H2_sf"/>
</dbReference>
<evidence type="ECO:0000256" key="1">
    <source>
        <dbReference type="ARBA" id="ARBA00004123"/>
    </source>
</evidence>
<organism evidence="9 10">
    <name type="scientific">Syncephalis pseudoplumigaleata</name>
    <dbReference type="NCBI Taxonomy" id="1712513"/>
    <lineage>
        <taxon>Eukaryota</taxon>
        <taxon>Fungi</taxon>
        <taxon>Fungi incertae sedis</taxon>
        <taxon>Zoopagomycota</taxon>
        <taxon>Zoopagomycotina</taxon>
        <taxon>Zoopagomycetes</taxon>
        <taxon>Zoopagales</taxon>
        <taxon>Piptocephalidaceae</taxon>
        <taxon>Syncephalis</taxon>
    </lineage>
</organism>
<accession>A0A4P9Z4R8</accession>
<evidence type="ECO:0000256" key="3">
    <source>
        <dbReference type="ARBA" id="ARBA00022737"/>
    </source>
</evidence>
<dbReference type="GO" id="GO:0000981">
    <property type="term" value="F:DNA-binding transcription factor activity, RNA polymerase II-specific"/>
    <property type="evidence" value="ECO:0007669"/>
    <property type="project" value="TreeGrafter"/>
</dbReference>
<reference evidence="10" key="1">
    <citation type="journal article" date="2018" name="Nat. Microbiol.">
        <title>Leveraging single-cell genomics to expand the fungal tree of life.</title>
        <authorList>
            <person name="Ahrendt S.R."/>
            <person name="Quandt C.A."/>
            <person name="Ciobanu D."/>
            <person name="Clum A."/>
            <person name="Salamov A."/>
            <person name="Andreopoulos B."/>
            <person name="Cheng J.F."/>
            <person name="Woyke T."/>
            <person name="Pelin A."/>
            <person name="Henrissat B."/>
            <person name="Reynolds N.K."/>
            <person name="Benny G.L."/>
            <person name="Smith M.E."/>
            <person name="James T.Y."/>
            <person name="Grigoriev I.V."/>
        </authorList>
    </citation>
    <scope>NUCLEOTIDE SEQUENCE [LARGE SCALE GENOMIC DNA]</scope>
    <source>
        <strain evidence="10">Benny S71-1</strain>
    </source>
</reference>
<evidence type="ECO:0000256" key="2">
    <source>
        <dbReference type="ARBA" id="ARBA00022723"/>
    </source>
</evidence>
<feature type="domain" description="C2H2-type" evidence="8">
    <location>
        <begin position="170"/>
        <end position="199"/>
    </location>
</feature>
<dbReference type="Pfam" id="PF23561">
    <property type="entry name" value="zf-C2H2_15"/>
    <property type="match status" value="1"/>
</dbReference>
<dbReference type="SMART" id="SM00355">
    <property type="entry name" value="ZnF_C2H2"/>
    <property type="match status" value="8"/>
</dbReference>
<dbReference type="GO" id="GO:0045944">
    <property type="term" value="P:positive regulation of transcription by RNA polymerase II"/>
    <property type="evidence" value="ECO:0007669"/>
    <property type="project" value="UniProtKB-ARBA"/>
</dbReference>
<keyword evidence="4 7" id="KW-0863">Zinc-finger</keyword>
<feature type="domain" description="C2H2-type" evidence="8">
    <location>
        <begin position="114"/>
        <end position="141"/>
    </location>
</feature>
<feature type="domain" description="C2H2-type" evidence="8">
    <location>
        <begin position="142"/>
        <end position="169"/>
    </location>
</feature>
<feature type="domain" description="C2H2-type" evidence="8">
    <location>
        <begin position="230"/>
        <end position="259"/>
    </location>
</feature>
<keyword evidence="2" id="KW-0479">Metal-binding</keyword>
<dbReference type="FunFam" id="3.30.160.60:FF:000018">
    <property type="entry name" value="Krueppel-like factor 15"/>
    <property type="match status" value="1"/>
</dbReference>
<keyword evidence="6" id="KW-0539">Nucleus</keyword>
<evidence type="ECO:0000256" key="4">
    <source>
        <dbReference type="ARBA" id="ARBA00022771"/>
    </source>
</evidence>
<evidence type="ECO:0000313" key="10">
    <source>
        <dbReference type="Proteomes" id="UP000278143"/>
    </source>
</evidence>
<dbReference type="GO" id="GO:0000978">
    <property type="term" value="F:RNA polymerase II cis-regulatory region sequence-specific DNA binding"/>
    <property type="evidence" value="ECO:0007669"/>
    <property type="project" value="TreeGrafter"/>
</dbReference>
<sequence length="270" mass="30332">MDVDAQSDIYRCLWQDCNAILPSAGDILLHLLTLHQTDRTATASPPRCRWLGCDAPAMGADLEGHVLATHLPGTMLQCHWEGCAETFPDMAGLREHVAHFHVGKGRRAYVCCWKGCERAGRPFKQRQKALRHVQTHTGDKPFRCATCGKCFSEASILLQHHRTHTGERPYKCPVEGCPREFSVAAALTIHIRTHTGEKPYKCKHPGCNKRFSESSNLTKHMRVHTGERPFACTEPHCDKRFARPDQLARHRRTHTGGWAGCCTCVYASAR</sequence>
<dbReference type="Proteomes" id="UP000278143">
    <property type="component" value="Unassembled WGS sequence"/>
</dbReference>
<keyword evidence="5" id="KW-0862">Zinc</keyword>
<dbReference type="Gene3D" id="3.30.160.60">
    <property type="entry name" value="Classic Zinc Finger"/>
    <property type="match status" value="6"/>
</dbReference>
<dbReference type="PROSITE" id="PS00028">
    <property type="entry name" value="ZINC_FINGER_C2H2_1"/>
    <property type="match status" value="6"/>
</dbReference>
<dbReference type="EMBL" id="KZ989210">
    <property type="protein sequence ID" value="RKP27418.1"/>
    <property type="molecule type" value="Genomic_DNA"/>
</dbReference>
<dbReference type="FunFam" id="3.30.160.60:FF:000557">
    <property type="entry name" value="zinc finger and SCAN domain-containing protein 29"/>
    <property type="match status" value="1"/>
</dbReference>
<keyword evidence="3" id="KW-0677">Repeat</keyword>
<evidence type="ECO:0000256" key="6">
    <source>
        <dbReference type="ARBA" id="ARBA00023242"/>
    </source>
</evidence>
<evidence type="ECO:0000259" key="8">
    <source>
        <dbReference type="PROSITE" id="PS50157"/>
    </source>
</evidence>
<feature type="domain" description="C2H2-type" evidence="8">
    <location>
        <begin position="76"/>
        <end position="106"/>
    </location>
</feature>
<dbReference type="OrthoDB" id="3437960at2759"/>
<dbReference type="GO" id="GO:0005634">
    <property type="term" value="C:nucleus"/>
    <property type="evidence" value="ECO:0007669"/>
    <property type="project" value="UniProtKB-SubCell"/>
</dbReference>
<dbReference type="PANTHER" id="PTHR19818">
    <property type="entry name" value="ZINC FINGER PROTEIN ZIC AND GLI"/>
    <property type="match status" value="1"/>
</dbReference>
<dbReference type="InterPro" id="IPR056436">
    <property type="entry name" value="Znf-C2H2_ZIC1-5/GLI1-3-like"/>
</dbReference>
<proteinExistence type="predicted"/>
<dbReference type="InterPro" id="IPR013087">
    <property type="entry name" value="Znf_C2H2_type"/>
</dbReference>
<dbReference type="SUPFAM" id="SSF57667">
    <property type="entry name" value="beta-beta-alpha zinc fingers"/>
    <property type="match status" value="4"/>
</dbReference>
<evidence type="ECO:0000256" key="7">
    <source>
        <dbReference type="PROSITE-ProRule" id="PRU00042"/>
    </source>
</evidence>
<dbReference type="GO" id="GO:0008270">
    <property type="term" value="F:zinc ion binding"/>
    <property type="evidence" value="ECO:0007669"/>
    <property type="project" value="UniProtKB-KW"/>
</dbReference>
<protein>
    <recommendedName>
        <fullName evidence="8">C2H2-type domain-containing protein</fullName>
    </recommendedName>
</protein>
<feature type="domain" description="C2H2-type" evidence="8">
    <location>
        <begin position="200"/>
        <end position="229"/>
    </location>
</feature>
<comment type="subcellular location">
    <subcellularLocation>
        <location evidence="1">Nucleus</location>
    </subcellularLocation>
</comment>
<dbReference type="PROSITE" id="PS50157">
    <property type="entry name" value="ZINC_FINGER_C2H2_2"/>
    <property type="match status" value="6"/>
</dbReference>
<name>A0A4P9Z4R8_9FUNG</name>
<dbReference type="AlphaFoldDB" id="A0A4P9Z4R8"/>
<gene>
    <name evidence="9" type="ORF">SYNPS1DRAFT_12680</name>
</gene>
<evidence type="ECO:0000313" key="9">
    <source>
        <dbReference type="EMBL" id="RKP27418.1"/>
    </source>
</evidence>
<dbReference type="FunFam" id="3.30.160.60:FF:000125">
    <property type="entry name" value="Putative zinc finger protein 143"/>
    <property type="match status" value="2"/>
</dbReference>
<dbReference type="PANTHER" id="PTHR19818:SF139">
    <property type="entry name" value="PAIR-RULE PROTEIN ODD-PAIRED"/>
    <property type="match status" value="1"/>
</dbReference>